<organism evidence="1 2">
    <name type="scientific">Dovyalis caffra</name>
    <dbReference type="NCBI Taxonomy" id="77055"/>
    <lineage>
        <taxon>Eukaryota</taxon>
        <taxon>Viridiplantae</taxon>
        <taxon>Streptophyta</taxon>
        <taxon>Embryophyta</taxon>
        <taxon>Tracheophyta</taxon>
        <taxon>Spermatophyta</taxon>
        <taxon>Magnoliopsida</taxon>
        <taxon>eudicotyledons</taxon>
        <taxon>Gunneridae</taxon>
        <taxon>Pentapetalae</taxon>
        <taxon>rosids</taxon>
        <taxon>fabids</taxon>
        <taxon>Malpighiales</taxon>
        <taxon>Salicaceae</taxon>
        <taxon>Flacourtieae</taxon>
        <taxon>Dovyalis</taxon>
    </lineage>
</organism>
<name>A0AAV1S5B9_9ROSI</name>
<comment type="caution">
    <text evidence="1">The sequence shown here is derived from an EMBL/GenBank/DDBJ whole genome shotgun (WGS) entry which is preliminary data.</text>
</comment>
<protein>
    <submittedName>
        <fullName evidence="1">Uncharacterized protein</fullName>
    </submittedName>
</protein>
<dbReference type="EMBL" id="CAWUPB010001168">
    <property type="protein sequence ID" value="CAK7345570.1"/>
    <property type="molecule type" value="Genomic_DNA"/>
</dbReference>
<evidence type="ECO:0000313" key="2">
    <source>
        <dbReference type="Proteomes" id="UP001314170"/>
    </source>
</evidence>
<dbReference type="AlphaFoldDB" id="A0AAV1S5B9"/>
<evidence type="ECO:0000313" key="1">
    <source>
        <dbReference type="EMBL" id="CAK7345570.1"/>
    </source>
</evidence>
<gene>
    <name evidence="1" type="ORF">DCAF_LOCUS18301</name>
</gene>
<proteinExistence type="predicted"/>
<reference evidence="1 2" key="1">
    <citation type="submission" date="2024-01" db="EMBL/GenBank/DDBJ databases">
        <authorList>
            <person name="Waweru B."/>
        </authorList>
    </citation>
    <scope>NUCLEOTIDE SEQUENCE [LARGE SCALE GENOMIC DNA]</scope>
</reference>
<dbReference type="Proteomes" id="UP001314170">
    <property type="component" value="Unassembled WGS sequence"/>
</dbReference>
<sequence>MKIWNESEKVEKRFRRVAATGMDLECRNWRELNHLIFGPATAVASMQDEETA</sequence>
<keyword evidence="2" id="KW-1185">Reference proteome</keyword>
<accession>A0AAV1S5B9</accession>